<protein>
    <submittedName>
        <fullName evidence="3">Uncharacterized protein</fullName>
    </submittedName>
</protein>
<keyword evidence="2" id="KW-0732">Signal</keyword>
<dbReference type="PANTHER" id="PTHR33946">
    <property type="match status" value="1"/>
</dbReference>
<sequence length="537" mass="59324">MSFTRCILLVIFHLPIQSISLELSSDTLAWTLPGTSSIVRSSSPFDQESVENPDSDKTTLGLPYPRQLPTNPVYSLIFDPAESSGTPSTSATDPHGSSVATPTNDPLDQNRVIPTKDAYHMRRVRAVHARVQSDTPKLMKGRFVSSYGASSSDLNSAYLAAMDTVNTESVEGVLVYVQAECINVNGRSLENRCNRKNNARNLVFYEIDLVQPNASIAQFQDTWETYEYGPMIPMDEGRCTRLQEDKLAPGCLQFNGDRQQPNIGPFVGGGHKSTDPRAPYRNCYWFSFPNSCPTKSWNEKTAACRKSTKKGLCDLGVAPNGVDCTFAYNILGWVPLDDVVGITSIKNPKTGYPYTNFSEWCEASDQNIEFKADIQSGRFEKGLVFWQNPTDPKANEKRAERVIEAYTSVLANGSSQIPPQSIEYFRPLPSPKQLAAMNPPCYYNVPQCGNKPGCKRVGYAQICQLCAPAEKCDIGTFQFPVLEKAHTVLSDEETKTPTASSEAVDDSRGDWLSGTTRMRESMVAVLMIILVHAPLLV</sequence>
<gene>
    <name evidence="3" type="ORF">BN9_116450</name>
</gene>
<feature type="region of interest" description="Disordered" evidence="1">
    <location>
        <begin position="82"/>
        <end position="111"/>
    </location>
</feature>
<keyword evidence="4" id="KW-1185">Reference proteome</keyword>
<evidence type="ECO:0000256" key="2">
    <source>
        <dbReference type="SAM" id="SignalP"/>
    </source>
</evidence>
<evidence type="ECO:0000313" key="3">
    <source>
        <dbReference type="EMBL" id="CCI50127.1"/>
    </source>
</evidence>
<organism evidence="3 4">
    <name type="scientific">Albugo candida</name>
    <dbReference type="NCBI Taxonomy" id="65357"/>
    <lineage>
        <taxon>Eukaryota</taxon>
        <taxon>Sar</taxon>
        <taxon>Stramenopiles</taxon>
        <taxon>Oomycota</taxon>
        <taxon>Peronosporomycetes</taxon>
        <taxon>Albuginales</taxon>
        <taxon>Albuginaceae</taxon>
        <taxon>Albugo</taxon>
    </lineage>
</organism>
<accession>A0A024GT51</accession>
<dbReference type="OrthoDB" id="427998at2759"/>
<feature type="signal peptide" evidence="2">
    <location>
        <begin position="1"/>
        <end position="18"/>
    </location>
</feature>
<dbReference type="Proteomes" id="UP000053237">
    <property type="component" value="Unassembled WGS sequence"/>
</dbReference>
<dbReference type="STRING" id="65357.A0A024GT51"/>
<comment type="caution">
    <text evidence="3">The sequence shown here is derived from an EMBL/GenBank/DDBJ whole genome shotgun (WGS) entry which is preliminary data.</text>
</comment>
<feature type="region of interest" description="Disordered" evidence="1">
    <location>
        <begin position="41"/>
        <end position="66"/>
    </location>
</feature>
<feature type="chain" id="PRO_5001529746" evidence="2">
    <location>
        <begin position="19"/>
        <end position="537"/>
    </location>
</feature>
<dbReference type="PANTHER" id="PTHR33946:SF4">
    <property type="entry name" value="COAGULATION FACTOR XI"/>
    <property type="match status" value="1"/>
</dbReference>
<name>A0A024GT51_9STRA</name>
<evidence type="ECO:0000256" key="1">
    <source>
        <dbReference type="SAM" id="MobiDB-lite"/>
    </source>
</evidence>
<dbReference type="EMBL" id="CAIX01000396">
    <property type="protein sequence ID" value="CCI50127.1"/>
    <property type="molecule type" value="Genomic_DNA"/>
</dbReference>
<feature type="region of interest" description="Disordered" evidence="1">
    <location>
        <begin position="490"/>
        <end position="512"/>
    </location>
</feature>
<feature type="compositionally biased region" description="Polar residues" evidence="1">
    <location>
        <begin position="98"/>
        <end position="107"/>
    </location>
</feature>
<dbReference type="InParanoid" id="A0A024GT51"/>
<feature type="compositionally biased region" description="Polar residues" evidence="1">
    <location>
        <begin position="83"/>
        <end position="92"/>
    </location>
</feature>
<evidence type="ECO:0000313" key="4">
    <source>
        <dbReference type="Proteomes" id="UP000053237"/>
    </source>
</evidence>
<dbReference type="AlphaFoldDB" id="A0A024GT51"/>
<proteinExistence type="predicted"/>
<reference evidence="3 4" key="1">
    <citation type="submission" date="2012-05" db="EMBL/GenBank/DDBJ databases">
        <title>Recombination and specialization in a pathogen metapopulation.</title>
        <authorList>
            <person name="Gardiner A."/>
            <person name="Kemen E."/>
            <person name="Schultz-Larsen T."/>
            <person name="MacLean D."/>
            <person name="Van Oosterhout C."/>
            <person name="Jones J.D.G."/>
        </authorList>
    </citation>
    <scope>NUCLEOTIDE SEQUENCE [LARGE SCALE GENOMIC DNA]</scope>
    <source>
        <strain evidence="3 4">Ac Nc2</strain>
    </source>
</reference>